<evidence type="ECO:0000313" key="2">
    <source>
        <dbReference type="EMBL" id="GAA1948728.1"/>
    </source>
</evidence>
<evidence type="ECO:0000256" key="1">
    <source>
        <dbReference type="SAM" id="Phobius"/>
    </source>
</evidence>
<comment type="caution">
    <text evidence="2">The sequence shown here is derived from an EMBL/GenBank/DDBJ whole genome shotgun (WGS) entry which is preliminary data.</text>
</comment>
<proteinExistence type="predicted"/>
<protein>
    <submittedName>
        <fullName evidence="2">Uncharacterized protein</fullName>
    </submittedName>
</protein>
<keyword evidence="3" id="KW-1185">Reference proteome</keyword>
<evidence type="ECO:0000313" key="3">
    <source>
        <dbReference type="Proteomes" id="UP001500571"/>
    </source>
</evidence>
<dbReference type="RefSeq" id="WP_344042051.1">
    <property type="nucleotide sequence ID" value="NZ_BAAAPB010000001.1"/>
</dbReference>
<dbReference type="Proteomes" id="UP001500571">
    <property type="component" value="Unassembled WGS sequence"/>
</dbReference>
<gene>
    <name evidence="2" type="ORF">GCM10009798_04890</name>
</gene>
<name>A0ABN2QB16_9ACTN</name>
<keyword evidence="1" id="KW-1133">Transmembrane helix</keyword>
<reference evidence="2 3" key="1">
    <citation type="journal article" date="2019" name="Int. J. Syst. Evol. Microbiol.">
        <title>The Global Catalogue of Microorganisms (GCM) 10K type strain sequencing project: providing services to taxonomists for standard genome sequencing and annotation.</title>
        <authorList>
            <consortium name="The Broad Institute Genomics Platform"/>
            <consortium name="The Broad Institute Genome Sequencing Center for Infectious Disease"/>
            <person name="Wu L."/>
            <person name="Ma J."/>
        </authorList>
    </citation>
    <scope>NUCLEOTIDE SEQUENCE [LARGE SCALE GENOMIC DNA]</scope>
    <source>
        <strain evidence="2 3">JCM 15309</strain>
    </source>
</reference>
<dbReference type="EMBL" id="BAAAPB010000001">
    <property type="protein sequence ID" value="GAA1948728.1"/>
    <property type="molecule type" value="Genomic_DNA"/>
</dbReference>
<feature type="transmembrane region" description="Helical" evidence="1">
    <location>
        <begin position="59"/>
        <end position="78"/>
    </location>
</feature>
<keyword evidence="1" id="KW-0472">Membrane</keyword>
<organism evidence="2 3">
    <name type="scientific">Nocardioides panacihumi</name>
    <dbReference type="NCBI Taxonomy" id="400774"/>
    <lineage>
        <taxon>Bacteria</taxon>
        <taxon>Bacillati</taxon>
        <taxon>Actinomycetota</taxon>
        <taxon>Actinomycetes</taxon>
        <taxon>Propionibacteriales</taxon>
        <taxon>Nocardioidaceae</taxon>
        <taxon>Nocardioides</taxon>
    </lineage>
</organism>
<keyword evidence="1" id="KW-0812">Transmembrane</keyword>
<sequence>MVIDGLRPARGADIPVGTFTEPDGTVTSGVAWQDRPAAVGDRKDGVRVGHRAWDRDVRVGAWDVLVFGAVVGLFVWRVGALRRTWRSRVPAGS</sequence>
<accession>A0ABN2QB16</accession>